<proteinExistence type="predicted"/>
<comment type="caution">
    <text evidence="1">The sequence shown here is derived from an EMBL/GenBank/DDBJ whole genome shotgun (WGS) entry which is preliminary data.</text>
</comment>
<evidence type="ECO:0000313" key="1">
    <source>
        <dbReference type="EMBL" id="PAV92937.1"/>
    </source>
</evidence>
<name>A0A2A2M3Z9_9BILA</name>
<dbReference type="AlphaFoldDB" id="A0A2A2M3Z9"/>
<organism evidence="1 2">
    <name type="scientific">Diploscapter pachys</name>
    <dbReference type="NCBI Taxonomy" id="2018661"/>
    <lineage>
        <taxon>Eukaryota</taxon>
        <taxon>Metazoa</taxon>
        <taxon>Ecdysozoa</taxon>
        <taxon>Nematoda</taxon>
        <taxon>Chromadorea</taxon>
        <taxon>Rhabditida</taxon>
        <taxon>Rhabditina</taxon>
        <taxon>Rhabditomorpha</taxon>
        <taxon>Rhabditoidea</taxon>
        <taxon>Rhabditidae</taxon>
        <taxon>Diploscapter</taxon>
    </lineage>
</organism>
<gene>
    <name evidence="1" type="ORF">WR25_25548</name>
</gene>
<protein>
    <submittedName>
        <fullName evidence="1">Uncharacterized protein</fullName>
    </submittedName>
</protein>
<keyword evidence="2" id="KW-1185">Reference proteome</keyword>
<reference evidence="1 2" key="1">
    <citation type="journal article" date="2017" name="Curr. Biol.">
        <title>Genome architecture and evolution of a unichromosomal asexual nematode.</title>
        <authorList>
            <person name="Fradin H."/>
            <person name="Zegar C."/>
            <person name="Gutwein M."/>
            <person name="Lucas J."/>
            <person name="Kovtun M."/>
            <person name="Corcoran D."/>
            <person name="Baugh L.R."/>
            <person name="Kiontke K."/>
            <person name="Gunsalus K."/>
            <person name="Fitch D.H."/>
            <person name="Piano F."/>
        </authorList>
    </citation>
    <scope>NUCLEOTIDE SEQUENCE [LARGE SCALE GENOMIC DNA]</scope>
    <source>
        <strain evidence="1">PF1309</strain>
    </source>
</reference>
<dbReference type="Proteomes" id="UP000218231">
    <property type="component" value="Unassembled WGS sequence"/>
</dbReference>
<accession>A0A2A2M3Z9</accession>
<sequence>MAHPVVGIARVSKGIRAGQEVGALVELGGVLLVEVESTDLPGETLACGRREADFLRVLAERADVTLALPVAVGTAVERIVHRRTAIGIAAAVARGRLVGADRGERDRPEVIGGVHRRAVGVVILRVVVALVERDAVARFGRNRVGALLQRRAMEDRRGAVIAARMARDVDRESVGRRQQDLEAHVLFGEAAHRILLRRARAVGAVAGEGVVDPVVAMLHQARQTDGDLISHDRAADAGVIGEGAEAAGRRRHATLPGL</sequence>
<evidence type="ECO:0000313" key="2">
    <source>
        <dbReference type="Proteomes" id="UP000218231"/>
    </source>
</evidence>
<dbReference type="EMBL" id="LIAE01005883">
    <property type="protein sequence ID" value="PAV92937.1"/>
    <property type="molecule type" value="Genomic_DNA"/>
</dbReference>